<keyword evidence="3" id="KW-1185">Reference proteome</keyword>
<dbReference type="eggNOG" id="COG4230">
    <property type="taxonomic scope" value="Bacteria"/>
</dbReference>
<reference evidence="2 3" key="1">
    <citation type="submission" date="2013-10" db="EMBL/GenBank/DDBJ databases">
        <authorList>
            <person name="Ichikawa N."/>
            <person name="Kimura A."/>
            <person name="Ohji S."/>
            <person name="Hosoyama A."/>
            <person name="Fujita N."/>
        </authorList>
    </citation>
    <scope>NUCLEOTIDE SEQUENCE [LARGE SCALE GENOMIC DNA]</scope>
    <source>
        <strain evidence="2 3">NBRC 102217</strain>
    </source>
</reference>
<dbReference type="Gene3D" id="3.40.605.10">
    <property type="entry name" value="Aldehyde Dehydrogenase, Chain A, domain 1"/>
    <property type="match status" value="1"/>
</dbReference>
<evidence type="ECO:0000313" key="2">
    <source>
        <dbReference type="EMBL" id="GAD90809.1"/>
    </source>
</evidence>
<organism evidence="2 3">
    <name type="scientific">Vibrio halioticoli NBRC 102217</name>
    <dbReference type="NCBI Taxonomy" id="1219072"/>
    <lineage>
        <taxon>Bacteria</taxon>
        <taxon>Pseudomonadati</taxon>
        <taxon>Pseudomonadota</taxon>
        <taxon>Gammaproteobacteria</taxon>
        <taxon>Vibrionales</taxon>
        <taxon>Vibrionaceae</taxon>
        <taxon>Vibrio</taxon>
    </lineage>
</organism>
<dbReference type="InterPro" id="IPR016161">
    <property type="entry name" value="Ald_DH/histidinol_DH"/>
</dbReference>
<dbReference type="AlphaFoldDB" id="V5F5H1"/>
<reference evidence="2 3" key="2">
    <citation type="submission" date="2013-11" db="EMBL/GenBank/DDBJ databases">
        <title>Whole genome shotgun sequence of Vibrio halioticoli NBRC 102217.</title>
        <authorList>
            <person name="Isaki S."/>
            <person name="Kimura A."/>
            <person name="Ohji S."/>
            <person name="Hosoyama A."/>
            <person name="Fujita N."/>
            <person name="Hashimoto M."/>
            <person name="Hosoyama Y."/>
            <person name="Yamazoe A."/>
        </authorList>
    </citation>
    <scope>NUCLEOTIDE SEQUENCE [LARGE SCALE GENOMIC DNA]</scope>
    <source>
        <strain evidence="2 3">NBRC 102217</strain>
    </source>
</reference>
<dbReference type="Proteomes" id="UP000017800">
    <property type="component" value="Unassembled WGS sequence"/>
</dbReference>
<dbReference type="RefSeq" id="WP_023405123.1">
    <property type="nucleotide sequence ID" value="NZ_BAUJ01000056.1"/>
</dbReference>
<gene>
    <name evidence="2" type="ORF">VHA01S_056_00260</name>
</gene>
<accession>V5F5H1</accession>
<comment type="caution">
    <text evidence="2">The sequence shown here is derived from an EMBL/GenBank/DDBJ whole genome shotgun (WGS) entry which is preliminary data.</text>
</comment>
<evidence type="ECO:0000256" key="1">
    <source>
        <dbReference type="ARBA" id="ARBA00023002"/>
    </source>
</evidence>
<dbReference type="GO" id="GO:0016491">
    <property type="term" value="F:oxidoreductase activity"/>
    <property type="evidence" value="ECO:0007669"/>
    <property type="project" value="UniProtKB-KW"/>
</dbReference>
<evidence type="ECO:0008006" key="4">
    <source>
        <dbReference type="Google" id="ProtNLM"/>
    </source>
</evidence>
<keyword evidence="1" id="KW-0560">Oxidoreductase</keyword>
<dbReference type="OrthoDB" id="6659650at2"/>
<dbReference type="SUPFAM" id="SSF53720">
    <property type="entry name" value="ALDH-like"/>
    <property type="match status" value="1"/>
</dbReference>
<evidence type="ECO:0000313" key="3">
    <source>
        <dbReference type="Proteomes" id="UP000017800"/>
    </source>
</evidence>
<name>V5F5H1_9VIBR</name>
<protein>
    <recommendedName>
        <fullName evidence="4">1-pyrroline-5-carboxylate dehydrogenase</fullName>
    </recommendedName>
</protein>
<dbReference type="InterPro" id="IPR016162">
    <property type="entry name" value="Ald_DH_N"/>
</dbReference>
<dbReference type="EMBL" id="BAUJ01000056">
    <property type="protein sequence ID" value="GAD90809.1"/>
    <property type="molecule type" value="Genomic_DNA"/>
</dbReference>
<sequence length="231" mass="25304">MKNASICFSEAQQAWSLWNQVPYATRYQLIMTAAKALPLSHLKVPLEFHHKHSSELLSEPVLMPGPTGETNELYTAGRGVSLIIADSAVNMSVSKAFYAQLCVSLMAGNCVVLCVQDNELAEQVQKLIECLALPSGVLSLVEYDQYVQLIESDVRITTVLGEDAFVKEVNRHLARKTGAIAPLIAEVELEKMPVAQDPKLVLRYITERTRTINITAVGGNATLLELGSAEH</sequence>
<proteinExistence type="predicted"/>